<sequence length="344" mass="38040">MATPPATRANWPVRLWATIGVGALALQTIVWMRFIASGPRSLTYYRDIESSAYVAAKLFEVTLIVLTVGTVGLTIRGVLIARQWTTNAMLLVAFASMLWIDPMLNYLRPGFYFSQNLTNIESWVQFIPGQLAPHANHTPVPYIWIIGAYVGFFLPVLLANVKLLTLIRRRWNVTSPVALVIAALPLSVLLDFILETVAIRTGVMAYPAASHRWSLWGGTIHQFPLIQIFAASMFWAVFSVIIFLVDTRGWTPAERGAESFQSSRVRTAVRQLALIGLANTLFLTLPLGIVQLTVAYTDDFPDGFPTHLSGQWCGTDDQPYGPCPGPGVPWQVRVPGTVDQSPTE</sequence>
<gene>
    <name evidence="2" type="ORF">GWR20_11145</name>
</gene>
<feature type="transmembrane region" description="Helical" evidence="1">
    <location>
        <begin position="142"/>
        <end position="161"/>
    </location>
</feature>
<dbReference type="AlphaFoldDB" id="A0A7K3LBH0"/>
<feature type="transmembrane region" description="Helical" evidence="1">
    <location>
        <begin position="52"/>
        <end position="75"/>
    </location>
</feature>
<evidence type="ECO:0000313" key="3">
    <source>
        <dbReference type="Proteomes" id="UP000466523"/>
    </source>
</evidence>
<accession>A0A7K3LBH0</accession>
<keyword evidence="1" id="KW-0472">Membrane</keyword>
<evidence type="ECO:0000313" key="2">
    <source>
        <dbReference type="EMBL" id="NDJ89708.1"/>
    </source>
</evidence>
<dbReference type="Proteomes" id="UP000466523">
    <property type="component" value="Unassembled WGS sequence"/>
</dbReference>
<keyword evidence="1" id="KW-1133">Transmembrane helix</keyword>
<feature type="transmembrane region" description="Helical" evidence="1">
    <location>
        <begin position="272"/>
        <end position="296"/>
    </location>
</feature>
<protein>
    <submittedName>
        <fullName evidence="2">Spirocyclase AveC family protein</fullName>
    </submittedName>
</protein>
<name>A0A7K3LBH0_9MYCO</name>
<feature type="transmembrane region" description="Helical" evidence="1">
    <location>
        <begin position="87"/>
        <end position="107"/>
    </location>
</feature>
<evidence type="ECO:0000256" key="1">
    <source>
        <dbReference type="SAM" id="Phobius"/>
    </source>
</evidence>
<dbReference type="EMBL" id="JAACYR010000032">
    <property type="protein sequence ID" value="NDJ89708.1"/>
    <property type="molecule type" value="Genomic_DNA"/>
</dbReference>
<organism evidence="2 3">
    <name type="scientific">Mycolicibacter kumamotonensis</name>
    <dbReference type="NCBI Taxonomy" id="354243"/>
    <lineage>
        <taxon>Bacteria</taxon>
        <taxon>Bacillati</taxon>
        <taxon>Actinomycetota</taxon>
        <taxon>Actinomycetes</taxon>
        <taxon>Mycobacteriales</taxon>
        <taxon>Mycobacteriaceae</taxon>
        <taxon>Mycolicibacter</taxon>
    </lineage>
</organism>
<reference evidence="2 3" key="1">
    <citation type="submission" date="2020-01" db="EMBL/GenBank/DDBJ databases">
        <authorList>
            <person name="Sanchez-Estrada R."/>
            <person name="Gonzalez-Y-Merchand J.A."/>
            <person name="Rivera-Gutierrez S."/>
        </authorList>
    </citation>
    <scope>NUCLEOTIDE SEQUENCE [LARGE SCALE GENOMIC DNA]</scope>
    <source>
        <strain evidence="2 3">CST 7247</strain>
    </source>
</reference>
<dbReference type="InterPro" id="IPR033459">
    <property type="entry name" value="AveC-like"/>
</dbReference>
<feature type="transmembrane region" description="Helical" evidence="1">
    <location>
        <begin position="173"/>
        <end position="194"/>
    </location>
</feature>
<feature type="transmembrane region" description="Helical" evidence="1">
    <location>
        <begin position="12"/>
        <end position="32"/>
    </location>
</feature>
<comment type="caution">
    <text evidence="2">The sequence shown here is derived from an EMBL/GenBank/DDBJ whole genome shotgun (WGS) entry which is preliminary data.</text>
</comment>
<dbReference type="RefSeq" id="WP_162112349.1">
    <property type="nucleotide sequence ID" value="NZ_JAACYR010000032.1"/>
</dbReference>
<dbReference type="Pfam" id="PF17198">
    <property type="entry name" value="AveC_like"/>
    <property type="match status" value="1"/>
</dbReference>
<keyword evidence="1" id="KW-0812">Transmembrane</keyword>
<proteinExistence type="predicted"/>
<feature type="transmembrane region" description="Helical" evidence="1">
    <location>
        <begin position="225"/>
        <end position="245"/>
    </location>
</feature>